<keyword evidence="4" id="KW-1185">Reference proteome</keyword>
<dbReference type="InterPro" id="IPR016195">
    <property type="entry name" value="Pol/histidinol_Pase-like"/>
</dbReference>
<dbReference type="GO" id="GO:0004534">
    <property type="term" value="F:5'-3' RNA exonuclease activity"/>
    <property type="evidence" value="ECO:0007669"/>
    <property type="project" value="TreeGrafter"/>
</dbReference>
<proteinExistence type="predicted"/>
<dbReference type="Gene3D" id="1.10.150.650">
    <property type="match status" value="1"/>
</dbReference>
<feature type="region of interest" description="Disordered" evidence="1">
    <location>
        <begin position="1"/>
        <end position="36"/>
    </location>
</feature>
<sequence>MNEQDTTSLSPDPGSPSPDPGSSSPDPGSSSFDPGMSLERARHIDLHLHSTASDGRLSPQALMDLCHQRGLSCAALTDHDTIDGVEAAAQQARALGMTLVPGVELSTRWQGVGIHVVALWHGEARPPMTALLERLAHARHDRALEIATRLEKVGLENALERAREQSGGARLLGRPDFARALVAAGLVPDMARAFKRYLGSGKTGDVKVHWPTLEETLESVRLAGGVAVVAHPLRYGLTRRRLGLLLDEFTALGGEGAELISGYQNDDRGRDLASLLAKRGLYASLGSDFHYQGGALAPGTLSAAPRSQLIPIWQHPRLAPAFDGL</sequence>
<gene>
    <name evidence="3" type="ORF">C8D72_0199</name>
</gene>
<dbReference type="SMART" id="SM00481">
    <property type="entry name" value="POLIIIAc"/>
    <property type="match status" value="1"/>
</dbReference>
<dbReference type="Pfam" id="PF02811">
    <property type="entry name" value="PHP"/>
    <property type="match status" value="1"/>
</dbReference>
<evidence type="ECO:0000259" key="2">
    <source>
        <dbReference type="SMART" id="SM00481"/>
    </source>
</evidence>
<dbReference type="GO" id="GO:0035312">
    <property type="term" value="F:5'-3' DNA exonuclease activity"/>
    <property type="evidence" value="ECO:0007669"/>
    <property type="project" value="TreeGrafter"/>
</dbReference>
<evidence type="ECO:0000313" key="3">
    <source>
        <dbReference type="EMBL" id="REC95547.1"/>
    </source>
</evidence>
<comment type="caution">
    <text evidence="3">The sequence shown here is derived from an EMBL/GenBank/DDBJ whole genome shotgun (WGS) entry which is preliminary data.</text>
</comment>
<dbReference type="SUPFAM" id="SSF89550">
    <property type="entry name" value="PHP domain-like"/>
    <property type="match status" value="1"/>
</dbReference>
<dbReference type="Gene3D" id="3.20.20.140">
    <property type="entry name" value="Metal-dependent hydrolases"/>
    <property type="match status" value="1"/>
</dbReference>
<evidence type="ECO:0000313" key="4">
    <source>
        <dbReference type="Proteomes" id="UP000256334"/>
    </source>
</evidence>
<dbReference type="Proteomes" id="UP000256334">
    <property type="component" value="Unassembled WGS sequence"/>
</dbReference>
<feature type="compositionally biased region" description="Low complexity" evidence="1">
    <location>
        <begin position="20"/>
        <end position="35"/>
    </location>
</feature>
<dbReference type="InterPro" id="IPR052018">
    <property type="entry name" value="PHP_domain"/>
</dbReference>
<feature type="domain" description="Polymerase/histidinol phosphatase N-terminal" evidence="2">
    <location>
        <begin position="44"/>
        <end position="109"/>
    </location>
</feature>
<dbReference type="PANTHER" id="PTHR42924:SF3">
    <property type="entry name" value="POLYMERASE_HISTIDINOL PHOSPHATASE N-TERMINAL DOMAIN-CONTAINING PROTEIN"/>
    <property type="match status" value="1"/>
</dbReference>
<dbReference type="CDD" id="cd07438">
    <property type="entry name" value="PHP_HisPPase_AMP"/>
    <property type="match status" value="1"/>
</dbReference>
<dbReference type="InterPro" id="IPR003141">
    <property type="entry name" value="Pol/His_phosphatase_N"/>
</dbReference>
<evidence type="ECO:0000256" key="1">
    <source>
        <dbReference type="SAM" id="MobiDB-lite"/>
    </source>
</evidence>
<dbReference type="EMBL" id="QRDJ01000006">
    <property type="protein sequence ID" value="REC95547.1"/>
    <property type="molecule type" value="Genomic_DNA"/>
</dbReference>
<protein>
    <recommendedName>
        <fullName evidence="2">Polymerase/histidinol phosphatase N-terminal domain-containing protein</fullName>
    </recommendedName>
</protein>
<organism evidence="3 4">
    <name type="scientific">Kushneria indalinina DSM 14324</name>
    <dbReference type="NCBI Taxonomy" id="1122140"/>
    <lineage>
        <taxon>Bacteria</taxon>
        <taxon>Pseudomonadati</taxon>
        <taxon>Pseudomonadota</taxon>
        <taxon>Gammaproteobacteria</taxon>
        <taxon>Oceanospirillales</taxon>
        <taxon>Halomonadaceae</taxon>
        <taxon>Kushneria</taxon>
    </lineage>
</organism>
<reference evidence="3 4" key="1">
    <citation type="submission" date="2018-07" db="EMBL/GenBank/DDBJ databases">
        <title>Genomic Encyclopedia of Type Strains, Phase IV (KMG-IV): sequencing the most valuable type-strain genomes for metagenomic binning, comparative biology and taxonomic classification.</title>
        <authorList>
            <person name="Goeker M."/>
        </authorList>
    </citation>
    <scope>NUCLEOTIDE SEQUENCE [LARGE SCALE GENOMIC DNA]</scope>
    <source>
        <strain evidence="3 4">DSM 14324</strain>
    </source>
</reference>
<dbReference type="InterPro" id="IPR004013">
    <property type="entry name" value="PHP_dom"/>
</dbReference>
<dbReference type="PANTHER" id="PTHR42924">
    <property type="entry name" value="EXONUCLEASE"/>
    <property type="match status" value="1"/>
</dbReference>
<accession>A0A3D9DXN3</accession>
<dbReference type="AlphaFoldDB" id="A0A3D9DXN3"/>
<name>A0A3D9DXN3_9GAMM</name>